<evidence type="ECO:0000259" key="1">
    <source>
        <dbReference type="PROSITE" id="PS50280"/>
    </source>
</evidence>
<dbReference type="SUPFAM" id="SSF82199">
    <property type="entry name" value="SET domain"/>
    <property type="match status" value="1"/>
</dbReference>
<dbReference type="GeneID" id="19466358"/>
<dbReference type="InterPro" id="IPR001214">
    <property type="entry name" value="SET_dom"/>
</dbReference>
<dbReference type="Pfam" id="PF00856">
    <property type="entry name" value="SET"/>
    <property type="match status" value="1"/>
</dbReference>
<protein>
    <submittedName>
        <fullName evidence="2">SET</fullName>
    </submittedName>
</protein>
<sequence length="373" mass="42218">MENHIEFTKWVVAQGVVINGIAAHRFPGRGLGIIAEKNLKAGEVILSVPIKALRTIHTVPTEISKHIRGKTTTHALLAAELCLDTSPQFDLWRSVLPSVADFEESLPLTWDQSLQDLLPAAAKTLLLNQKRKLKLDWASISTAFPELDYNDFLYKWMIVNTRTFYYLSSKAKKKPARDDCMALNPFADYFNHASHGCTVTFASSGYTITTEAPINSGSEVYISYGNHSNDFLLAEYGFIMDSNAWDEISLDEYIIPKLSEKQKEHLKDARVLGKYVLDRETVCYRTQIVVRMLVLPLGRWRRFVDGNDDGEGDQGVVDGYLEGVLEEYRSDVQVKLEAISSLDVGLDSQRDTLKRRWSQIDILLQAALDRLKR</sequence>
<reference evidence="2 3" key="1">
    <citation type="journal article" date="2013" name="BMC Genomics">
        <title>Genomics-driven discovery of the pneumocandin biosynthetic gene cluster in the fungus Glarea lozoyensis.</title>
        <authorList>
            <person name="Chen L."/>
            <person name="Yue Q."/>
            <person name="Zhang X."/>
            <person name="Xiang M."/>
            <person name="Wang C."/>
            <person name="Li S."/>
            <person name="Che Y."/>
            <person name="Ortiz-Lopez F.J."/>
            <person name="Bills G.F."/>
            <person name="Liu X."/>
            <person name="An Z."/>
        </authorList>
    </citation>
    <scope>NUCLEOTIDE SEQUENCE [LARGE SCALE GENOMIC DNA]</scope>
    <source>
        <strain evidence="3">ATCC 20868 / MF5171</strain>
    </source>
</reference>
<dbReference type="KEGG" id="glz:GLAREA_07305"/>
<dbReference type="InterPro" id="IPR044429">
    <property type="entry name" value="SETD4_SET"/>
</dbReference>
<proteinExistence type="predicted"/>
<dbReference type="AlphaFoldDB" id="S3D0W6"/>
<dbReference type="InterPro" id="IPR050600">
    <property type="entry name" value="SETD3_SETD6_MTase"/>
</dbReference>
<name>S3D0W6_GLAL2</name>
<dbReference type="CDD" id="cd19177">
    <property type="entry name" value="SET_SETD4"/>
    <property type="match status" value="1"/>
</dbReference>
<gene>
    <name evidence="2" type="ORF">GLAREA_07305</name>
</gene>
<dbReference type="eggNOG" id="KOG1337">
    <property type="taxonomic scope" value="Eukaryota"/>
</dbReference>
<dbReference type="EMBL" id="KE145359">
    <property type="protein sequence ID" value="EPE32172.1"/>
    <property type="molecule type" value="Genomic_DNA"/>
</dbReference>
<evidence type="ECO:0000313" key="3">
    <source>
        <dbReference type="Proteomes" id="UP000016922"/>
    </source>
</evidence>
<dbReference type="PROSITE" id="PS50280">
    <property type="entry name" value="SET"/>
    <property type="match status" value="1"/>
</dbReference>
<organism evidence="2 3">
    <name type="scientific">Glarea lozoyensis (strain ATCC 20868 / MF5171)</name>
    <dbReference type="NCBI Taxonomy" id="1116229"/>
    <lineage>
        <taxon>Eukaryota</taxon>
        <taxon>Fungi</taxon>
        <taxon>Dikarya</taxon>
        <taxon>Ascomycota</taxon>
        <taxon>Pezizomycotina</taxon>
        <taxon>Leotiomycetes</taxon>
        <taxon>Helotiales</taxon>
        <taxon>Helotiaceae</taxon>
        <taxon>Glarea</taxon>
    </lineage>
</organism>
<accession>S3D0W6</accession>
<dbReference type="InterPro" id="IPR046341">
    <property type="entry name" value="SET_dom_sf"/>
</dbReference>
<dbReference type="PANTHER" id="PTHR13271:SF137">
    <property type="entry name" value="SET DOMAIN-CONTAINING PROTEIN"/>
    <property type="match status" value="1"/>
</dbReference>
<feature type="domain" description="SET" evidence="1">
    <location>
        <begin position="19"/>
        <end position="225"/>
    </location>
</feature>
<dbReference type="RefSeq" id="XP_008080184.1">
    <property type="nucleotide sequence ID" value="XM_008081993.1"/>
</dbReference>
<dbReference type="OMA" id="ISHMKDE"/>
<dbReference type="OrthoDB" id="341421at2759"/>
<evidence type="ECO:0000313" key="2">
    <source>
        <dbReference type="EMBL" id="EPE32172.1"/>
    </source>
</evidence>
<dbReference type="GO" id="GO:0016279">
    <property type="term" value="F:protein-lysine N-methyltransferase activity"/>
    <property type="evidence" value="ECO:0007669"/>
    <property type="project" value="InterPro"/>
</dbReference>
<dbReference type="HOGENOM" id="CLU_041939_3_2_1"/>
<keyword evidence="3" id="KW-1185">Reference proteome</keyword>
<dbReference type="Proteomes" id="UP000016922">
    <property type="component" value="Unassembled WGS sequence"/>
</dbReference>
<dbReference type="PANTHER" id="PTHR13271">
    <property type="entry name" value="UNCHARACTERIZED PUTATIVE METHYLTRANSFERASE"/>
    <property type="match status" value="1"/>
</dbReference>
<dbReference type="STRING" id="1116229.S3D0W6"/>
<dbReference type="Gene3D" id="3.90.1410.10">
    <property type="entry name" value="set domain protein methyltransferase, domain 1"/>
    <property type="match status" value="1"/>
</dbReference>